<dbReference type="Gene3D" id="3.10.180.10">
    <property type="entry name" value="2,3-Dihydroxybiphenyl 1,2-Dioxygenase, domain 1"/>
    <property type="match status" value="1"/>
</dbReference>
<comment type="caution">
    <text evidence="5">The sequence shown here is derived from an EMBL/GenBank/DDBJ whole genome shotgun (WGS) entry which is preliminary data.</text>
</comment>
<dbReference type="InterPro" id="IPR029068">
    <property type="entry name" value="Glyas_Bleomycin-R_OHBP_Dase"/>
</dbReference>
<keyword evidence="6" id="KW-1185">Reference proteome</keyword>
<evidence type="ECO:0000256" key="1">
    <source>
        <dbReference type="ARBA" id="ARBA00011051"/>
    </source>
</evidence>
<dbReference type="GO" id="GO:0046677">
    <property type="term" value="P:response to antibiotic"/>
    <property type="evidence" value="ECO:0007669"/>
    <property type="project" value="UniProtKB-KW"/>
</dbReference>
<evidence type="ECO:0000259" key="4">
    <source>
        <dbReference type="PROSITE" id="PS51819"/>
    </source>
</evidence>
<keyword evidence="3" id="KW-0046">Antibiotic resistance</keyword>
<dbReference type="Proteomes" id="UP000286701">
    <property type="component" value="Unassembled WGS sequence"/>
</dbReference>
<sequence length="122" mass="14277">MAIARPIFRIFDYDKAIEFYVDWLGFTIDWEHEPDGSPIYLQVSFQGIVLHLTEHYGDCTPGGRIHIEDFKGLREYHKQLKGKKYKYYNPGLEKASWDPKVITMQVGDPFGNRLTFTCIDID</sequence>
<evidence type="ECO:0000313" key="6">
    <source>
        <dbReference type="Proteomes" id="UP000286701"/>
    </source>
</evidence>
<feature type="domain" description="VOC" evidence="4">
    <location>
        <begin position="2"/>
        <end position="119"/>
    </location>
</feature>
<name>A0A444MKG8_9SPHI</name>
<protein>
    <recommendedName>
        <fullName evidence="2">Bleomycin resistance protein</fullName>
    </recommendedName>
</protein>
<dbReference type="InterPro" id="IPR037523">
    <property type="entry name" value="VOC_core"/>
</dbReference>
<dbReference type="EMBL" id="SBIW01000008">
    <property type="protein sequence ID" value="RWY49307.1"/>
    <property type="molecule type" value="Genomic_DNA"/>
</dbReference>
<evidence type="ECO:0000313" key="5">
    <source>
        <dbReference type="EMBL" id="RWY49307.1"/>
    </source>
</evidence>
<gene>
    <name evidence="5" type="ORF">EPL05_18020</name>
</gene>
<accession>A0A444MKG8</accession>
<dbReference type="SUPFAM" id="SSF54593">
    <property type="entry name" value="Glyoxalase/Bleomycin resistance protein/Dihydroxybiphenyl dioxygenase"/>
    <property type="match status" value="1"/>
</dbReference>
<dbReference type="AlphaFoldDB" id="A0A444MKG8"/>
<dbReference type="InterPro" id="IPR000335">
    <property type="entry name" value="Bleomycin-R"/>
</dbReference>
<evidence type="ECO:0000256" key="3">
    <source>
        <dbReference type="ARBA" id="ARBA00023251"/>
    </source>
</evidence>
<dbReference type="RefSeq" id="WP_128535379.1">
    <property type="nucleotide sequence ID" value="NZ_SBIW01000008.1"/>
</dbReference>
<dbReference type="OrthoDB" id="9803104at2"/>
<organism evidence="5 6">
    <name type="scientific">Mucilaginibacter gilvus</name>
    <dbReference type="NCBI Taxonomy" id="2305909"/>
    <lineage>
        <taxon>Bacteria</taxon>
        <taxon>Pseudomonadati</taxon>
        <taxon>Bacteroidota</taxon>
        <taxon>Sphingobacteriia</taxon>
        <taxon>Sphingobacteriales</taxon>
        <taxon>Sphingobacteriaceae</taxon>
        <taxon>Mucilaginibacter</taxon>
    </lineage>
</organism>
<proteinExistence type="inferred from homology"/>
<reference evidence="5 6" key="1">
    <citation type="submission" date="2019-01" db="EMBL/GenBank/DDBJ databases">
        <title>Mucilaginibacter antarcticum sp. nov., isolated from antarctic soil.</title>
        <authorList>
            <person name="Yan Y.-Q."/>
            <person name="Du Z.-J."/>
        </authorList>
    </citation>
    <scope>NUCLEOTIDE SEQUENCE [LARGE SCALE GENOMIC DNA]</scope>
    <source>
        <strain evidence="5 6">F01003</strain>
    </source>
</reference>
<dbReference type="PROSITE" id="PS51819">
    <property type="entry name" value="VOC"/>
    <property type="match status" value="1"/>
</dbReference>
<evidence type="ECO:0000256" key="2">
    <source>
        <dbReference type="ARBA" id="ARBA00021572"/>
    </source>
</evidence>
<comment type="similarity">
    <text evidence="1">Belongs to the bleomycin resistance protein family.</text>
</comment>
<dbReference type="Pfam" id="PF19581">
    <property type="entry name" value="Glyoxalase_7"/>
    <property type="match status" value="1"/>
</dbReference>